<evidence type="ECO:0000256" key="3">
    <source>
        <dbReference type="ARBA" id="ARBA00022630"/>
    </source>
</evidence>
<dbReference type="Gene3D" id="3.20.20.70">
    <property type="entry name" value="Aldolase class I"/>
    <property type="match status" value="1"/>
</dbReference>
<gene>
    <name evidence="8" type="ORF">LCGC14_0706410</name>
</gene>
<dbReference type="InterPro" id="IPR005720">
    <property type="entry name" value="Dihydroorotate_DH_cat"/>
</dbReference>
<comment type="cofactor">
    <cofactor evidence="1">
        <name>FMN</name>
        <dbReference type="ChEBI" id="CHEBI:58210"/>
    </cofactor>
</comment>
<name>A0A0F9TNX8_9ZZZZ</name>
<sequence>MDLTTNYMGLCLKNPLIASPSPLNGELETLRALEDHGAGAVVLPSIFEEQVVAERREFELRTELPASGFAEAQTYFPTYNGYGFGPERYLDVVRRAKEAIGIPVIASLNGVSDIGWVDYSRGLQQAGADAIELNIYLIPADLTVSGREVEQHYLNVLAAVKAAVSIPVAVKIGPYFSAVGTMARTLANNGADALVLFNRFYQPDINIATLELSMDLDLSTPAEVRLPLLWIAILYGRTTASLAATTGVESADDVFKYLLAGADTVMTTSSLLRHGVAHMRTLVDELSKLLAAREIDSLDKIRGRMSQRNQKDPTAFERANYVHILQGYHIAPSP</sequence>
<evidence type="ECO:0000256" key="6">
    <source>
        <dbReference type="ARBA" id="ARBA00023002"/>
    </source>
</evidence>
<dbReference type="PANTHER" id="PTHR48109:SF3">
    <property type="entry name" value="SLL0744 PROTEIN"/>
    <property type="match status" value="1"/>
</dbReference>
<dbReference type="GO" id="GO:0006207">
    <property type="term" value="P:'de novo' pyrimidine nucleobase biosynthetic process"/>
    <property type="evidence" value="ECO:0007669"/>
    <property type="project" value="TreeGrafter"/>
</dbReference>
<evidence type="ECO:0000313" key="8">
    <source>
        <dbReference type="EMBL" id="KKN43113.1"/>
    </source>
</evidence>
<comment type="pathway">
    <text evidence="2">Pyrimidine metabolism; UMP biosynthesis via de novo pathway.</text>
</comment>
<dbReference type="InterPro" id="IPR050074">
    <property type="entry name" value="DHO_dehydrogenase"/>
</dbReference>
<dbReference type="GO" id="GO:0004152">
    <property type="term" value="F:dihydroorotate dehydrogenase activity"/>
    <property type="evidence" value="ECO:0007669"/>
    <property type="project" value="InterPro"/>
</dbReference>
<keyword evidence="5" id="KW-0665">Pyrimidine biosynthesis</keyword>
<evidence type="ECO:0000256" key="5">
    <source>
        <dbReference type="ARBA" id="ARBA00022975"/>
    </source>
</evidence>
<protein>
    <recommendedName>
        <fullName evidence="7">Dihydroorotate dehydrogenase catalytic domain-containing protein</fullName>
    </recommendedName>
</protein>
<proteinExistence type="predicted"/>
<dbReference type="GO" id="GO:0005737">
    <property type="term" value="C:cytoplasm"/>
    <property type="evidence" value="ECO:0007669"/>
    <property type="project" value="InterPro"/>
</dbReference>
<evidence type="ECO:0000256" key="2">
    <source>
        <dbReference type="ARBA" id="ARBA00004725"/>
    </source>
</evidence>
<dbReference type="UniPathway" id="UPA00070"/>
<dbReference type="PANTHER" id="PTHR48109">
    <property type="entry name" value="DIHYDROOROTATE DEHYDROGENASE (QUINONE), MITOCHONDRIAL-RELATED"/>
    <property type="match status" value="1"/>
</dbReference>
<keyword evidence="6" id="KW-0560">Oxidoreductase</keyword>
<keyword evidence="4" id="KW-0288">FMN</keyword>
<dbReference type="CDD" id="cd04739">
    <property type="entry name" value="DHOD_like"/>
    <property type="match status" value="1"/>
</dbReference>
<dbReference type="Pfam" id="PF01180">
    <property type="entry name" value="DHO_dh"/>
    <property type="match status" value="1"/>
</dbReference>
<dbReference type="InterPro" id="IPR013785">
    <property type="entry name" value="Aldolase_TIM"/>
</dbReference>
<dbReference type="EMBL" id="LAZR01001534">
    <property type="protein sequence ID" value="KKN43113.1"/>
    <property type="molecule type" value="Genomic_DNA"/>
</dbReference>
<dbReference type="GO" id="GO:0044205">
    <property type="term" value="P:'de novo' UMP biosynthetic process"/>
    <property type="evidence" value="ECO:0007669"/>
    <property type="project" value="UniProtKB-UniPathway"/>
</dbReference>
<keyword evidence="3" id="KW-0285">Flavoprotein</keyword>
<dbReference type="SUPFAM" id="SSF51395">
    <property type="entry name" value="FMN-linked oxidoreductases"/>
    <property type="match status" value="1"/>
</dbReference>
<dbReference type="PIRSF" id="PIRSF000164">
    <property type="entry name" value="DHO_oxidase"/>
    <property type="match status" value="1"/>
</dbReference>
<accession>A0A0F9TNX8</accession>
<reference evidence="8" key="1">
    <citation type="journal article" date="2015" name="Nature">
        <title>Complex archaea that bridge the gap between prokaryotes and eukaryotes.</title>
        <authorList>
            <person name="Spang A."/>
            <person name="Saw J.H."/>
            <person name="Jorgensen S.L."/>
            <person name="Zaremba-Niedzwiedzka K."/>
            <person name="Martijn J."/>
            <person name="Lind A.E."/>
            <person name="van Eijk R."/>
            <person name="Schleper C."/>
            <person name="Guy L."/>
            <person name="Ettema T.J."/>
        </authorList>
    </citation>
    <scope>NUCLEOTIDE SEQUENCE</scope>
</reference>
<evidence type="ECO:0000256" key="1">
    <source>
        <dbReference type="ARBA" id="ARBA00001917"/>
    </source>
</evidence>
<comment type="caution">
    <text evidence="8">The sequence shown here is derived from an EMBL/GenBank/DDBJ whole genome shotgun (WGS) entry which is preliminary data.</text>
</comment>
<evidence type="ECO:0000256" key="4">
    <source>
        <dbReference type="ARBA" id="ARBA00022643"/>
    </source>
</evidence>
<evidence type="ECO:0000259" key="7">
    <source>
        <dbReference type="Pfam" id="PF01180"/>
    </source>
</evidence>
<organism evidence="8">
    <name type="scientific">marine sediment metagenome</name>
    <dbReference type="NCBI Taxonomy" id="412755"/>
    <lineage>
        <taxon>unclassified sequences</taxon>
        <taxon>metagenomes</taxon>
        <taxon>ecological metagenomes</taxon>
    </lineage>
</organism>
<dbReference type="InterPro" id="IPR012135">
    <property type="entry name" value="Dihydroorotate_DH_1_2"/>
</dbReference>
<feature type="domain" description="Dihydroorotate dehydrogenase catalytic" evidence="7">
    <location>
        <begin position="94"/>
        <end position="290"/>
    </location>
</feature>
<dbReference type="AlphaFoldDB" id="A0A0F9TNX8"/>
<dbReference type="NCBIfam" id="NF005741">
    <property type="entry name" value="PRK07565.1"/>
    <property type="match status" value="1"/>
</dbReference>